<protein>
    <submittedName>
        <fullName evidence="2">Mitochondrial glutaredoxin</fullName>
    </submittedName>
</protein>
<reference evidence="2" key="1">
    <citation type="journal article" date="2006" name="J. Mol. Evol.">
        <title>Protein targeting into the complex plastid of cryptophytes.</title>
        <authorList>
            <person name="Gould S.B."/>
            <person name="Sommer M.S."/>
            <person name="Hadfi K."/>
            <person name="Zauner S."/>
            <person name="Kroth P."/>
            <person name="Maier U.G."/>
        </authorList>
    </citation>
    <scope>NUCLEOTIDE SEQUENCE</scope>
</reference>
<dbReference type="SUPFAM" id="SSF52833">
    <property type="entry name" value="Thioredoxin-like"/>
    <property type="match status" value="1"/>
</dbReference>
<dbReference type="Pfam" id="PF00462">
    <property type="entry name" value="Glutaredoxin"/>
    <property type="match status" value="1"/>
</dbReference>
<organism evidence="2">
    <name type="scientific">Guillardia theta</name>
    <name type="common">Cryptophyte</name>
    <name type="synonym">Cryptomonas phi</name>
    <dbReference type="NCBI Taxonomy" id="55529"/>
    <lineage>
        <taxon>Eukaryota</taxon>
        <taxon>Cryptophyceae</taxon>
        <taxon>Pyrenomonadales</taxon>
        <taxon>Geminigeraceae</taxon>
        <taxon>Guillardia</taxon>
    </lineage>
</organism>
<dbReference type="PANTHER" id="PTHR45694">
    <property type="entry name" value="GLUTAREDOXIN 2"/>
    <property type="match status" value="1"/>
</dbReference>
<dbReference type="GO" id="GO:0034599">
    <property type="term" value="P:cellular response to oxidative stress"/>
    <property type="evidence" value="ECO:0007669"/>
    <property type="project" value="TreeGrafter"/>
</dbReference>
<dbReference type="InterPro" id="IPR036249">
    <property type="entry name" value="Thioredoxin-like_sf"/>
</dbReference>
<name>A2AX51_GUITH</name>
<dbReference type="PROSITE" id="PS51354">
    <property type="entry name" value="GLUTAREDOXIN_2"/>
    <property type="match status" value="1"/>
</dbReference>
<evidence type="ECO:0000259" key="1">
    <source>
        <dbReference type="Pfam" id="PF00462"/>
    </source>
</evidence>
<accession>A2AX51</accession>
<dbReference type="AlphaFoldDB" id="A2AX51"/>
<evidence type="ECO:0000313" key="2">
    <source>
        <dbReference type="EMBL" id="CAJ74221.1"/>
    </source>
</evidence>
<feature type="domain" description="Glutaredoxin" evidence="1">
    <location>
        <begin position="75"/>
        <end position="128"/>
    </location>
</feature>
<dbReference type="PRINTS" id="PR00160">
    <property type="entry name" value="GLUTAREDOXIN"/>
</dbReference>
<proteinExistence type="evidence at transcript level"/>
<reference evidence="2" key="2">
    <citation type="journal article" date="2006" name="Mol. Biol. Evol.">
        <title>Nucleus-to-nucleus gene transfer and protein retargeting into a remnant cytoplasm of cryptophytes and diatoms.</title>
        <authorList>
            <person name="Gould S.B."/>
            <person name="Sommer M.S."/>
            <person name="Kroth P.G."/>
            <person name="Gile G.H."/>
            <person name="Keeling P.J."/>
            <person name="Maier U.G."/>
        </authorList>
    </citation>
    <scope>NUCLEOTIDE SEQUENCE</scope>
</reference>
<dbReference type="InterPro" id="IPR014025">
    <property type="entry name" value="Glutaredoxin_subgr"/>
</dbReference>
<dbReference type="InterPro" id="IPR002109">
    <property type="entry name" value="Glutaredoxin"/>
</dbReference>
<dbReference type="GO" id="GO:0015038">
    <property type="term" value="F:glutathione disulfide oxidoreductase activity"/>
    <property type="evidence" value="ECO:0007669"/>
    <property type="project" value="TreeGrafter"/>
</dbReference>
<dbReference type="Gene3D" id="3.40.30.10">
    <property type="entry name" value="Glutaredoxin"/>
    <property type="match status" value="1"/>
</dbReference>
<gene>
    <name evidence="2" type="primary">grx</name>
</gene>
<dbReference type="GO" id="GO:0005737">
    <property type="term" value="C:cytoplasm"/>
    <property type="evidence" value="ECO:0007669"/>
    <property type="project" value="TreeGrafter"/>
</dbReference>
<dbReference type="EMBL" id="AM183820">
    <property type="protein sequence ID" value="CAJ74221.1"/>
    <property type="molecule type" value="mRNA"/>
</dbReference>
<sequence length="155" mass="16773">MLAARRCFSLGQAASAGRQMSALAATWMRSSPSSQAHFMPKANLEHPQYRWAHGGADASSKFADMVKSKVEGHKVMIFSKSYCPYCAKAKSTFNDMGVKYEAMELDVVDNGADIQDTLNILTGGRSVPGCSLDESSSEVVTILWPSPSPGSWRSC</sequence>
<dbReference type="PANTHER" id="PTHR45694:SF18">
    <property type="entry name" value="GLUTAREDOXIN-1-RELATED"/>
    <property type="match status" value="1"/>
</dbReference>